<gene>
    <name evidence="9" type="ORF">JNB61_11805</name>
</gene>
<dbReference type="InterPro" id="IPR000515">
    <property type="entry name" value="MetI-like"/>
</dbReference>
<comment type="subcellular location">
    <subcellularLocation>
        <location evidence="1 7">Cell membrane</location>
        <topology evidence="1 7">Multi-pass membrane protein</topology>
    </subcellularLocation>
</comment>
<feature type="transmembrane region" description="Helical" evidence="7">
    <location>
        <begin position="193"/>
        <end position="214"/>
    </location>
</feature>
<dbReference type="CDD" id="cd06261">
    <property type="entry name" value="TM_PBP2"/>
    <property type="match status" value="1"/>
</dbReference>
<evidence type="ECO:0000256" key="6">
    <source>
        <dbReference type="ARBA" id="ARBA00023136"/>
    </source>
</evidence>
<evidence type="ECO:0000313" key="9">
    <source>
        <dbReference type="EMBL" id="MBW9110458.1"/>
    </source>
</evidence>
<feature type="domain" description="ABC transmembrane type-1" evidence="8">
    <location>
        <begin position="95"/>
        <end position="326"/>
    </location>
</feature>
<evidence type="ECO:0000256" key="4">
    <source>
        <dbReference type="ARBA" id="ARBA00022692"/>
    </source>
</evidence>
<dbReference type="PROSITE" id="PS50928">
    <property type="entry name" value="ABC_TM1"/>
    <property type="match status" value="1"/>
</dbReference>
<dbReference type="EMBL" id="JAEUAX010000005">
    <property type="protein sequence ID" value="MBW9110458.1"/>
    <property type="molecule type" value="Genomic_DNA"/>
</dbReference>
<evidence type="ECO:0000256" key="3">
    <source>
        <dbReference type="ARBA" id="ARBA00022475"/>
    </source>
</evidence>
<dbReference type="Proteomes" id="UP000777440">
    <property type="component" value="Unassembled WGS sequence"/>
</dbReference>
<evidence type="ECO:0000256" key="2">
    <source>
        <dbReference type="ARBA" id="ARBA00022448"/>
    </source>
</evidence>
<dbReference type="InterPro" id="IPR045621">
    <property type="entry name" value="BPD_transp_1_N"/>
</dbReference>
<dbReference type="PANTHER" id="PTHR43163:SF6">
    <property type="entry name" value="DIPEPTIDE TRANSPORT SYSTEM PERMEASE PROTEIN DPPB-RELATED"/>
    <property type="match status" value="1"/>
</dbReference>
<keyword evidence="5 7" id="KW-1133">Transmembrane helix</keyword>
<dbReference type="InterPro" id="IPR035906">
    <property type="entry name" value="MetI-like_sf"/>
</dbReference>
<dbReference type="PANTHER" id="PTHR43163">
    <property type="entry name" value="DIPEPTIDE TRANSPORT SYSTEM PERMEASE PROTEIN DPPB-RELATED"/>
    <property type="match status" value="1"/>
</dbReference>
<feature type="transmembrane region" description="Helical" evidence="7">
    <location>
        <begin position="135"/>
        <end position="162"/>
    </location>
</feature>
<reference evidence="9 10" key="1">
    <citation type="journal article" date="2021" name="MBio">
        <title>Poor Competitiveness of Bradyrhizobium in Pigeon Pea Root Colonization in Indian Soils.</title>
        <authorList>
            <person name="Chalasani D."/>
            <person name="Basu A."/>
            <person name="Pullabhotla S.V.S.R.N."/>
            <person name="Jorrin B."/>
            <person name="Neal A.L."/>
            <person name="Poole P.S."/>
            <person name="Podile A.R."/>
            <person name="Tkacz A."/>
        </authorList>
    </citation>
    <scope>NUCLEOTIDE SEQUENCE [LARGE SCALE GENOMIC DNA]</scope>
    <source>
        <strain evidence="9 10">HU12</strain>
    </source>
</reference>
<evidence type="ECO:0000256" key="7">
    <source>
        <dbReference type="RuleBase" id="RU363032"/>
    </source>
</evidence>
<dbReference type="SUPFAM" id="SSF161098">
    <property type="entry name" value="MetI-like"/>
    <property type="match status" value="1"/>
</dbReference>
<feature type="transmembrane region" description="Helical" evidence="7">
    <location>
        <begin position="12"/>
        <end position="30"/>
    </location>
</feature>
<name>A0ABS7I1U4_9MICO</name>
<dbReference type="Pfam" id="PF00528">
    <property type="entry name" value="BPD_transp_1"/>
    <property type="match status" value="1"/>
</dbReference>
<feature type="transmembrane region" description="Helical" evidence="7">
    <location>
        <begin position="101"/>
        <end position="123"/>
    </location>
</feature>
<evidence type="ECO:0000259" key="8">
    <source>
        <dbReference type="PROSITE" id="PS50928"/>
    </source>
</evidence>
<evidence type="ECO:0000313" key="10">
    <source>
        <dbReference type="Proteomes" id="UP000777440"/>
    </source>
</evidence>
<protein>
    <submittedName>
        <fullName evidence="9">ABC transporter permease</fullName>
    </submittedName>
</protein>
<evidence type="ECO:0000256" key="5">
    <source>
        <dbReference type="ARBA" id="ARBA00022989"/>
    </source>
</evidence>
<keyword evidence="6 7" id="KW-0472">Membrane</keyword>
<comment type="caution">
    <text evidence="9">The sequence shown here is derived from an EMBL/GenBank/DDBJ whole genome shotgun (WGS) entry which is preliminary data.</text>
</comment>
<feature type="transmembrane region" description="Helical" evidence="7">
    <location>
        <begin position="257"/>
        <end position="279"/>
    </location>
</feature>
<accession>A0ABS7I1U4</accession>
<dbReference type="Pfam" id="PF19300">
    <property type="entry name" value="BPD_transp_1_N"/>
    <property type="match status" value="1"/>
</dbReference>
<sequence>MIQLIARRTLTAFVSILGIALVIFVVTQLLPGDAARVRAGQYATEEQIAAIRQQFGLDQPIHVQLFAYLAGIFRFDLGDSTRTGQPVMLELMQRLPATLELSALALIFALLIGAIGGLASSAWRGKFGDFMARGFTILASSTASFWIGLLAILLLCNVWHVFPNPVGRLPRGFSPPPAVTGSYVLDSLVTGDIGLALASLWMLTLPALLLGIIASPSIIKALRAATNRALDSDFARTSRSFGYSPRSILFHDGVRNAMLPLLTTVGIVAGFLLGGNIIIEQLFSWPGIGQYAYLALQQHDLNALRGFALLVGTIYVLLNMLIDILYAAADPRIEYGKAA</sequence>
<evidence type="ECO:0000256" key="1">
    <source>
        <dbReference type="ARBA" id="ARBA00004651"/>
    </source>
</evidence>
<keyword evidence="4 7" id="KW-0812">Transmembrane</keyword>
<organism evidence="9 10">
    <name type="scientific">Microbacterium ureisolvens</name>
    <dbReference type="NCBI Taxonomy" id="2781186"/>
    <lineage>
        <taxon>Bacteria</taxon>
        <taxon>Bacillati</taxon>
        <taxon>Actinomycetota</taxon>
        <taxon>Actinomycetes</taxon>
        <taxon>Micrococcales</taxon>
        <taxon>Microbacteriaceae</taxon>
        <taxon>Microbacterium</taxon>
    </lineage>
</organism>
<proteinExistence type="inferred from homology"/>
<keyword evidence="10" id="KW-1185">Reference proteome</keyword>
<comment type="similarity">
    <text evidence="7">Belongs to the binding-protein-dependent transport system permease family.</text>
</comment>
<feature type="transmembrane region" description="Helical" evidence="7">
    <location>
        <begin position="307"/>
        <end position="329"/>
    </location>
</feature>
<dbReference type="Gene3D" id="1.10.3720.10">
    <property type="entry name" value="MetI-like"/>
    <property type="match status" value="1"/>
</dbReference>
<keyword evidence="3" id="KW-1003">Cell membrane</keyword>
<keyword evidence="2 7" id="KW-0813">Transport</keyword>
<dbReference type="RefSeq" id="WP_220289265.1">
    <property type="nucleotide sequence ID" value="NZ_JAEUAX010000005.1"/>
</dbReference>